<dbReference type="PANTHER" id="PTHR43685">
    <property type="entry name" value="GLYCOSYLTRANSFERASE"/>
    <property type="match status" value="1"/>
</dbReference>
<comment type="caution">
    <text evidence="5">The sequence shown here is derived from an EMBL/GenBank/DDBJ whole genome shotgun (WGS) entry which is preliminary data.</text>
</comment>
<dbReference type="Pfam" id="PF00535">
    <property type="entry name" value="Glycos_transf_2"/>
    <property type="match status" value="1"/>
</dbReference>
<sequence length="330" mass="37921">MPKISVIMPVYNTNKEYLAEAVTSILEQTYSDFELLVIDDGSSVTYSDLMDSWNDQRLKYIKLAKKQGAANARNYGLSHAQGEFIAFLDSDDISLPERFNEQLRFFAENPEIDCLGTAMLIIPENKKWCFPKHDLDIKLHLWLKNSAFCLSSVMVRTKIITGNKLLFQSEYEPAEDYAFWLEISKTSKVANLEEVLVKYRWHGNNISIAQATKQNASATKAKMKFLLQPEEFENPEQYNALANLLEYPNKFSSTQLPALELLLPRIITKILAAGVNEDNLKMVLRKFYTRLIRNAPSKALIRHLCCSPLCELLRVGLHRQIFYYLSKGLF</sequence>
<comment type="similarity">
    <text evidence="1">Belongs to the glycosyltransferase 2 family.</text>
</comment>
<dbReference type="InterPro" id="IPR050834">
    <property type="entry name" value="Glycosyltransf_2"/>
</dbReference>
<protein>
    <submittedName>
        <fullName evidence="5">Undecaprenyl-phosphate 4-deoxy-4-formamido-L-arabinose transferase</fullName>
        <ecNumber evidence="5">2.4.2.53</ecNumber>
    </submittedName>
</protein>
<dbReference type="AlphaFoldDB" id="A0A645AXE4"/>
<dbReference type="PANTHER" id="PTHR43685:SF5">
    <property type="entry name" value="GLYCOSYLTRANSFERASE EPSE-RELATED"/>
    <property type="match status" value="1"/>
</dbReference>
<evidence type="ECO:0000259" key="4">
    <source>
        <dbReference type="Pfam" id="PF00535"/>
    </source>
</evidence>
<dbReference type="GO" id="GO:0099621">
    <property type="term" value="F:undecaprenyl-phosphate 4-deoxy-4-formamido-L-arabinose transferase activity"/>
    <property type="evidence" value="ECO:0007669"/>
    <property type="project" value="UniProtKB-EC"/>
</dbReference>
<dbReference type="InterPro" id="IPR029044">
    <property type="entry name" value="Nucleotide-diphossugar_trans"/>
</dbReference>
<gene>
    <name evidence="5" type="primary">arnC_49</name>
    <name evidence="5" type="ORF">SDC9_104663</name>
</gene>
<accession>A0A645AXE4</accession>
<reference evidence="5" key="1">
    <citation type="submission" date="2019-08" db="EMBL/GenBank/DDBJ databases">
        <authorList>
            <person name="Kucharzyk K."/>
            <person name="Murdoch R.W."/>
            <person name="Higgins S."/>
            <person name="Loffler F."/>
        </authorList>
    </citation>
    <scope>NUCLEOTIDE SEQUENCE</scope>
</reference>
<name>A0A645AXE4_9ZZZZ</name>
<dbReference type="Gene3D" id="3.90.550.10">
    <property type="entry name" value="Spore Coat Polysaccharide Biosynthesis Protein SpsA, Chain A"/>
    <property type="match status" value="1"/>
</dbReference>
<dbReference type="InterPro" id="IPR001173">
    <property type="entry name" value="Glyco_trans_2-like"/>
</dbReference>
<dbReference type="EC" id="2.4.2.53" evidence="5"/>
<organism evidence="5">
    <name type="scientific">bioreactor metagenome</name>
    <dbReference type="NCBI Taxonomy" id="1076179"/>
    <lineage>
        <taxon>unclassified sequences</taxon>
        <taxon>metagenomes</taxon>
        <taxon>ecological metagenomes</taxon>
    </lineage>
</organism>
<dbReference type="EMBL" id="VSSQ01016470">
    <property type="protein sequence ID" value="MPM57840.1"/>
    <property type="molecule type" value="Genomic_DNA"/>
</dbReference>
<feature type="domain" description="Glycosyltransferase 2-like" evidence="4">
    <location>
        <begin position="5"/>
        <end position="130"/>
    </location>
</feature>
<evidence type="ECO:0000256" key="3">
    <source>
        <dbReference type="ARBA" id="ARBA00022679"/>
    </source>
</evidence>
<dbReference type="SUPFAM" id="SSF53448">
    <property type="entry name" value="Nucleotide-diphospho-sugar transferases"/>
    <property type="match status" value="1"/>
</dbReference>
<keyword evidence="3 5" id="KW-0808">Transferase</keyword>
<keyword evidence="2 5" id="KW-0328">Glycosyltransferase</keyword>
<evidence type="ECO:0000256" key="1">
    <source>
        <dbReference type="ARBA" id="ARBA00006739"/>
    </source>
</evidence>
<evidence type="ECO:0000256" key="2">
    <source>
        <dbReference type="ARBA" id="ARBA00022676"/>
    </source>
</evidence>
<evidence type="ECO:0000313" key="5">
    <source>
        <dbReference type="EMBL" id="MPM57840.1"/>
    </source>
</evidence>
<proteinExistence type="inferred from homology"/>